<organism evidence="1 2">
    <name type="scientific">Linnemannia gamsii</name>
    <dbReference type="NCBI Taxonomy" id="64522"/>
    <lineage>
        <taxon>Eukaryota</taxon>
        <taxon>Fungi</taxon>
        <taxon>Fungi incertae sedis</taxon>
        <taxon>Mucoromycota</taxon>
        <taxon>Mortierellomycotina</taxon>
        <taxon>Mortierellomycetes</taxon>
        <taxon>Mortierellales</taxon>
        <taxon>Mortierellaceae</taxon>
        <taxon>Linnemannia</taxon>
    </lineage>
</organism>
<comment type="caution">
    <text evidence="1">The sequence shown here is derived from an EMBL/GenBank/DDBJ whole genome shotgun (WGS) entry which is preliminary data.</text>
</comment>
<dbReference type="Proteomes" id="UP000823405">
    <property type="component" value="Unassembled WGS sequence"/>
</dbReference>
<reference evidence="1" key="1">
    <citation type="journal article" date="2020" name="Fungal Divers.">
        <title>Resolving the Mortierellaceae phylogeny through synthesis of multi-gene phylogenetics and phylogenomics.</title>
        <authorList>
            <person name="Vandepol N."/>
            <person name="Liber J."/>
            <person name="Desiro A."/>
            <person name="Na H."/>
            <person name="Kennedy M."/>
            <person name="Barry K."/>
            <person name="Grigoriev I.V."/>
            <person name="Miller A.N."/>
            <person name="O'Donnell K."/>
            <person name="Stajich J.E."/>
            <person name="Bonito G."/>
        </authorList>
    </citation>
    <scope>NUCLEOTIDE SEQUENCE</scope>
    <source>
        <strain evidence="1">NVP60</strain>
    </source>
</reference>
<evidence type="ECO:0000313" key="1">
    <source>
        <dbReference type="EMBL" id="KAG0277077.1"/>
    </source>
</evidence>
<dbReference type="EMBL" id="JAAAIN010004960">
    <property type="protein sequence ID" value="KAG0277077.1"/>
    <property type="molecule type" value="Genomic_DNA"/>
</dbReference>
<proteinExistence type="predicted"/>
<sequence length="56" mass="6196">MKIIVRRMDSSRRYNAPTTNDVAAILPGDGAASMEDYDIVAQYHNGSFQKVSSLHP</sequence>
<evidence type="ECO:0000313" key="2">
    <source>
        <dbReference type="Proteomes" id="UP000823405"/>
    </source>
</evidence>
<name>A0A9P6QKK2_9FUNG</name>
<feature type="non-terminal residue" evidence="1">
    <location>
        <position position="56"/>
    </location>
</feature>
<dbReference type="AlphaFoldDB" id="A0A9P6QKK2"/>
<dbReference type="OrthoDB" id="2285825at2759"/>
<gene>
    <name evidence="1" type="ORF">BGZ97_009967</name>
</gene>
<keyword evidence="2" id="KW-1185">Reference proteome</keyword>
<protein>
    <submittedName>
        <fullName evidence="1">Uncharacterized protein</fullName>
    </submittedName>
</protein>
<accession>A0A9P6QKK2</accession>